<keyword evidence="2" id="KW-1185">Reference proteome</keyword>
<dbReference type="OrthoDB" id="3186544at2"/>
<sequence>MNLDSWKSQMRKGAAEFAVLSALRDGELYGVELVARLTGADSVGLSEGTVYPLLRRLQSDGRLQARWEVNDNAPPRKYYSLTKAGREAVDGMAGFWSEFQTQLNLIVRA</sequence>
<dbReference type="SUPFAM" id="SSF46785">
    <property type="entry name" value="Winged helix' DNA-binding domain"/>
    <property type="match status" value="1"/>
</dbReference>
<dbReference type="InterPro" id="IPR011991">
    <property type="entry name" value="ArsR-like_HTH"/>
</dbReference>
<dbReference type="CDD" id="cd00090">
    <property type="entry name" value="HTH_ARSR"/>
    <property type="match status" value="1"/>
</dbReference>
<evidence type="ECO:0000313" key="2">
    <source>
        <dbReference type="Proteomes" id="UP000286954"/>
    </source>
</evidence>
<dbReference type="KEGG" id="gak:X907_0782"/>
<evidence type="ECO:0000313" key="1">
    <source>
        <dbReference type="EMBL" id="AZU03326.1"/>
    </source>
</evidence>
<reference evidence="1 2" key="1">
    <citation type="submission" date="2016-12" db="EMBL/GenBank/DDBJ databases">
        <title>The genome of dimorphic prosthecate Glycocaulis alkaliphilus 6b-8t, isolated from crude oil dictates its adaptability in petroleum environments.</title>
        <authorList>
            <person name="Wu X.-L."/>
            <person name="Geng S."/>
        </authorList>
    </citation>
    <scope>NUCLEOTIDE SEQUENCE [LARGE SCALE GENOMIC DNA]</scope>
    <source>
        <strain evidence="1 2">6B-8</strain>
    </source>
</reference>
<dbReference type="InterPro" id="IPR005149">
    <property type="entry name" value="Tscrpt_reg_PadR_N"/>
</dbReference>
<dbReference type="Pfam" id="PF03551">
    <property type="entry name" value="PadR"/>
    <property type="match status" value="1"/>
</dbReference>
<gene>
    <name evidence="1" type="ORF">X907_0782</name>
</gene>
<dbReference type="Proteomes" id="UP000286954">
    <property type="component" value="Chromosome"/>
</dbReference>
<dbReference type="RefSeq" id="WP_127565730.1">
    <property type="nucleotide sequence ID" value="NZ_BMFB01000002.1"/>
</dbReference>
<proteinExistence type="predicted"/>
<name>A0A3T0E7Z0_9PROT</name>
<dbReference type="InterPro" id="IPR036388">
    <property type="entry name" value="WH-like_DNA-bd_sf"/>
</dbReference>
<dbReference type="EMBL" id="CP018911">
    <property type="protein sequence ID" value="AZU03326.1"/>
    <property type="molecule type" value="Genomic_DNA"/>
</dbReference>
<dbReference type="InterPro" id="IPR052509">
    <property type="entry name" value="Metal_resp_DNA-bind_regulator"/>
</dbReference>
<dbReference type="GO" id="GO:0006355">
    <property type="term" value="P:regulation of DNA-templated transcription"/>
    <property type="evidence" value="ECO:0007669"/>
    <property type="project" value="UniProtKB-ARBA"/>
</dbReference>
<dbReference type="AlphaFoldDB" id="A0A3T0E7Z0"/>
<dbReference type="InterPro" id="IPR036390">
    <property type="entry name" value="WH_DNA-bd_sf"/>
</dbReference>
<organism evidence="1 2">
    <name type="scientific">Glycocaulis alkaliphilus</name>
    <dbReference type="NCBI Taxonomy" id="1434191"/>
    <lineage>
        <taxon>Bacteria</taxon>
        <taxon>Pseudomonadati</taxon>
        <taxon>Pseudomonadota</taxon>
        <taxon>Alphaproteobacteria</taxon>
        <taxon>Maricaulales</taxon>
        <taxon>Maricaulaceae</taxon>
        <taxon>Glycocaulis</taxon>
    </lineage>
</organism>
<accession>A0A3T0E7Z0</accession>
<protein>
    <submittedName>
        <fullName evidence="1">PadR-like family transcriptional regulator</fullName>
    </submittedName>
</protein>
<dbReference type="PANTHER" id="PTHR33169">
    <property type="entry name" value="PADR-FAMILY TRANSCRIPTIONAL REGULATOR"/>
    <property type="match status" value="1"/>
</dbReference>
<dbReference type="Gene3D" id="1.10.10.10">
    <property type="entry name" value="Winged helix-like DNA-binding domain superfamily/Winged helix DNA-binding domain"/>
    <property type="match status" value="1"/>
</dbReference>
<dbReference type="PANTHER" id="PTHR33169:SF14">
    <property type="entry name" value="TRANSCRIPTIONAL REGULATOR RV3488"/>
    <property type="match status" value="1"/>
</dbReference>